<reference evidence="1 2" key="1">
    <citation type="journal article" date="2019" name="Sci. Rep.">
        <title>Comparative genomics of chytrid fungi reveal insights into the obligate biotrophic and pathogenic lifestyle of Synchytrium endobioticum.</title>
        <authorList>
            <person name="van de Vossenberg B.T.L.H."/>
            <person name="Warris S."/>
            <person name="Nguyen H.D.T."/>
            <person name="van Gent-Pelzer M.P.E."/>
            <person name="Joly D.L."/>
            <person name="van de Geest H.C."/>
            <person name="Bonants P.J.M."/>
            <person name="Smith D.S."/>
            <person name="Levesque C.A."/>
            <person name="van der Lee T.A.J."/>
        </authorList>
    </citation>
    <scope>NUCLEOTIDE SEQUENCE [LARGE SCALE GENOMIC DNA]</scope>
    <source>
        <strain evidence="1 2">LEV6574</strain>
    </source>
</reference>
<dbReference type="EMBL" id="QEAM01000507">
    <property type="protein sequence ID" value="TPX39258.1"/>
    <property type="molecule type" value="Genomic_DNA"/>
</dbReference>
<name>A0A507CIB3_9FUNG</name>
<accession>A0A507CIB3</accession>
<dbReference type="AlphaFoldDB" id="A0A507CIB3"/>
<evidence type="ECO:0000313" key="2">
    <source>
        <dbReference type="Proteomes" id="UP000320475"/>
    </source>
</evidence>
<evidence type="ECO:0000313" key="1">
    <source>
        <dbReference type="EMBL" id="TPX39258.1"/>
    </source>
</evidence>
<sequence length="95" mass="10641">MPPKQQQQPGSQTSPVNNFVQYFGSTSLNFNPPSNNNDNFSPLLPSHTTPTRNKALSQFVALDQDIKIAFTFSSIHALSESVYLNKESDYSFLQE</sequence>
<comment type="caution">
    <text evidence="1">The sequence shown here is derived from an EMBL/GenBank/DDBJ whole genome shotgun (WGS) entry which is preliminary data.</text>
</comment>
<proteinExistence type="predicted"/>
<gene>
    <name evidence="1" type="ORF">SeLEV6574_g07346</name>
</gene>
<dbReference type="Proteomes" id="UP000320475">
    <property type="component" value="Unassembled WGS sequence"/>
</dbReference>
<organism evidence="1 2">
    <name type="scientific">Synchytrium endobioticum</name>
    <dbReference type="NCBI Taxonomy" id="286115"/>
    <lineage>
        <taxon>Eukaryota</taxon>
        <taxon>Fungi</taxon>
        <taxon>Fungi incertae sedis</taxon>
        <taxon>Chytridiomycota</taxon>
        <taxon>Chytridiomycota incertae sedis</taxon>
        <taxon>Chytridiomycetes</taxon>
        <taxon>Synchytriales</taxon>
        <taxon>Synchytriaceae</taxon>
        <taxon>Synchytrium</taxon>
    </lineage>
</organism>
<protein>
    <submittedName>
        <fullName evidence="1">Uncharacterized protein</fullName>
    </submittedName>
</protein>